<dbReference type="PROSITE" id="PS51371">
    <property type="entry name" value="CBS"/>
    <property type="match status" value="1"/>
</dbReference>
<dbReference type="RefSeq" id="WP_338238837.1">
    <property type="nucleotide sequence ID" value="NZ_BQKE01000003.1"/>
</dbReference>
<keyword evidence="3" id="KW-0663">Pyridoxal phosphate</keyword>
<gene>
    <name evidence="6" type="primary">cysB</name>
    <name evidence="6" type="ORF">PEDI_42570</name>
</gene>
<evidence type="ECO:0000256" key="3">
    <source>
        <dbReference type="ARBA" id="ARBA00022898"/>
    </source>
</evidence>
<dbReference type="GO" id="GO:0016765">
    <property type="term" value="F:transferase activity, transferring alkyl or aryl (other than methyl) groups"/>
    <property type="evidence" value="ECO:0007669"/>
    <property type="project" value="UniProtKB-ARBA"/>
</dbReference>
<dbReference type="SMART" id="SM00116">
    <property type="entry name" value="CBS"/>
    <property type="match status" value="1"/>
</dbReference>
<organism evidence="6 7">
    <name type="scientific">Persicobacter diffluens</name>
    <dbReference type="NCBI Taxonomy" id="981"/>
    <lineage>
        <taxon>Bacteria</taxon>
        <taxon>Pseudomonadati</taxon>
        <taxon>Bacteroidota</taxon>
        <taxon>Cytophagia</taxon>
        <taxon>Cytophagales</taxon>
        <taxon>Persicobacteraceae</taxon>
        <taxon>Persicobacter</taxon>
    </lineage>
</organism>
<reference evidence="6 7" key="1">
    <citation type="submission" date="2021-12" db="EMBL/GenBank/DDBJ databases">
        <title>Genome sequencing of bacteria with rrn-lacking chromosome and rrn-plasmid.</title>
        <authorList>
            <person name="Anda M."/>
            <person name="Iwasaki W."/>
        </authorList>
    </citation>
    <scope>NUCLEOTIDE SEQUENCE [LARGE SCALE GENOMIC DNA]</scope>
    <source>
        <strain evidence="6 7">NBRC 15940</strain>
    </source>
</reference>
<evidence type="ECO:0000256" key="4">
    <source>
        <dbReference type="PROSITE-ProRule" id="PRU00703"/>
    </source>
</evidence>
<dbReference type="GO" id="GO:0006535">
    <property type="term" value="P:cysteine biosynthetic process from serine"/>
    <property type="evidence" value="ECO:0007669"/>
    <property type="project" value="InterPro"/>
</dbReference>
<dbReference type="PANTHER" id="PTHR10314">
    <property type="entry name" value="CYSTATHIONINE BETA-SYNTHASE"/>
    <property type="match status" value="1"/>
</dbReference>
<dbReference type="InterPro" id="IPR000644">
    <property type="entry name" value="CBS_dom"/>
</dbReference>
<dbReference type="Gene3D" id="3.40.50.1100">
    <property type="match status" value="2"/>
</dbReference>
<name>A0AAN4W374_9BACT</name>
<dbReference type="InterPro" id="IPR036052">
    <property type="entry name" value="TrpB-like_PALP_sf"/>
</dbReference>
<comment type="cofactor">
    <cofactor evidence="1">
        <name>pyridoxal 5'-phosphate</name>
        <dbReference type="ChEBI" id="CHEBI:597326"/>
    </cofactor>
</comment>
<dbReference type="Gene3D" id="3.10.580.10">
    <property type="entry name" value="CBS-domain"/>
    <property type="match status" value="1"/>
</dbReference>
<dbReference type="InterPro" id="IPR001926">
    <property type="entry name" value="TrpB-like_PALP"/>
</dbReference>
<keyword evidence="7" id="KW-1185">Reference proteome</keyword>
<dbReference type="SUPFAM" id="SSF53686">
    <property type="entry name" value="Tryptophan synthase beta subunit-like PLP-dependent enzymes"/>
    <property type="match status" value="1"/>
</dbReference>
<comment type="similarity">
    <text evidence="2">Belongs to the cysteine synthase/cystathionine beta-synthase family.</text>
</comment>
<dbReference type="CDD" id="cd01561">
    <property type="entry name" value="CBS_like"/>
    <property type="match status" value="1"/>
</dbReference>
<evidence type="ECO:0000259" key="5">
    <source>
        <dbReference type="PROSITE" id="PS51371"/>
    </source>
</evidence>
<evidence type="ECO:0000313" key="7">
    <source>
        <dbReference type="Proteomes" id="UP001310022"/>
    </source>
</evidence>
<feature type="domain" description="CBS" evidence="5">
    <location>
        <begin position="343"/>
        <end position="400"/>
    </location>
</feature>
<protein>
    <submittedName>
        <fullName evidence="6">Cystathionine beta-synthase</fullName>
    </submittedName>
</protein>
<dbReference type="Proteomes" id="UP001310022">
    <property type="component" value="Unassembled WGS sequence"/>
</dbReference>
<dbReference type="Pfam" id="PF00571">
    <property type="entry name" value="CBS"/>
    <property type="match status" value="2"/>
</dbReference>
<dbReference type="Pfam" id="PF00291">
    <property type="entry name" value="PALP"/>
    <property type="match status" value="1"/>
</dbReference>
<dbReference type="FunFam" id="3.40.50.1100:FF:000118">
    <property type="entry name" value="Related to CYS4-cystathionine beta-synthase"/>
    <property type="match status" value="1"/>
</dbReference>
<keyword evidence="4" id="KW-0129">CBS domain</keyword>
<dbReference type="AlphaFoldDB" id="A0AAN4W374"/>
<dbReference type="SUPFAM" id="SSF54631">
    <property type="entry name" value="CBS-domain pair"/>
    <property type="match status" value="1"/>
</dbReference>
<dbReference type="FunFam" id="3.40.50.1100:FF:000003">
    <property type="entry name" value="Cystathionine beta-synthase"/>
    <property type="match status" value="1"/>
</dbReference>
<dbReference type="InterPro" id="IPR001216">
    <property type="entry name" value="P-phosphate_BS"/>
</dbReference>
<evidence type="ECO:0000313" key="6">
    <source>
        <dbReference type="EMBL" id="GJM63705.1"/>
    </source>
</evidence>
<comment type="caution">
    <text evidence="6">The sequence shown here is derived from an EMBL/GenBank/DDBJ whole genome shotgun (WGS) entry which is preliminary data.</text>
</comment>
<dbReference type="InterPro" id="IPR050214">
    <property type="entry name" value="Cys_Synth/Cystath_Beta-Synth"/>
</dbReference>
<sequence length="461" mass="50933">MNPTEASLFYDTLSMIGNTPMVKVNRLDTGPCSLFLKLESLNPGGSIKDRIGLSMINEAEKQGLIQKGSTLIEATAGNTGLGLALVAAIKGYRLILVIPDKMSQEKVQHLRAMGAEIVMTRSDVGKGHPEYYQDLAEKIASETPGSYFINQFNNPANPKAHYETTGPEIAAQLKGEVDAVVVGVGSSGTITGLSQYFREHYPNTEIILADPQGSILADYINKGSFDEAGSWMVEGIGEDFVPDVGDFSHVKEAITVTDAESLETARTLLQTEGILAGSSSGTLIVAALAYCKKQDRPKNVVTFVCDTGNKYLSKMYNDFWMRDQGFLKVEKRGDLRDVLTRNFQKGEVVTLKPTDKISHALRRMKLYEISQLPVMEDHQIVGIVDESDLLISLKNHSSDFDLPIRDIMSTQLRLVQKDDSVEVLHELFRKGLVPILMDGEEFLGLITQIDLLNHMRLKFNE</sequence>
<evidence type="ECO:0000256" key="1">
    <source>
        <dbReference type="ARBA" id="ARBA00001933"/>
    </source>
</evidence>
<accession>A0AAN4W374</accession>
<proteinExistence type="inferred from homology"/>
<dbReference type="InterPro" id="IPR046342">
    <property type="entry name" value="CBS_dom_sf"/>
</dbReference>
<evidence type="ECO:0000256" key="2">
    <source>
        <dbReference type="ARBA" id="ARBA00007103"/>
    </source>
</evidence>
<dbReference type="EMBL" id="BQKE01000003">
    <property type="protein sequence ID" value="GJM63705.1"/>
    <property type="molecule type" value="Genomic_DNA"/>
</dbReference>
<dbReference type="PROSITE" id="PS00901">
    <property type="entry name" value="CYS_SYNTHASE"/>
    <property type="match status" value="1"/>
</dbReference>